<dbReference type="AlphaFoldDB" id="A0A0S1SVC3"/>
<evidence type="ECO:0000313" key="3">
    <source>
        <dbReference type="Proteomes" id="UP000069135"/>
    </source>
</evidence>
<organism evidence="2 3">
    <name type="scientific">Candidatus Peribacter riflensis</name>
    <dbReference type="NCBI Taxonomy" id="1735162"/>
    <lineage>
        <taxon>Bacteria</taxon>
        <taxon>Candidatus Peregrinibacteriota</taxon>
        <taxon>Candidatus Peribacteria</taxon>
        <taxon>Candidatus Peribacterales</taxon>
        <taxon>Candidatus Peribacteraceae</taxon>
        <taxon>Candidatus Peribacter</taxon>
    </lineage>
</organism>
<keyword evidence="1" id="KW-0732">Signal</keyword>
<sequence length="279" mass="30241">MRPLLFAATALTLLCMSPLAYAEPGASSVSSASSGSGGDIWAVRSARAASFGPRWTSFAPLYASWMTKWQKAHSKLTAHIARCHDSVRSANRDTLLTVTLQCERTQLLTEKDALTIEREIIAQWPNLSEDRAADMLAKIDALSSAMQTVVDGIDAHVFPTLAALRDVRRNLLTQYRQPYWLAGAHLRVDISRTWVAHLLLTLQAALDEGTPTSEGAQALGEAVSCYTTTERMLENGAGETTVDRVSAAVSEARALFTHCRAFLDEAQRLSASSSSASSQ</sequence>
<accession>A0A0S1SQU1</accession>
<reference evidence="3" key="1">
    <citation type="submission" date="2015-10" db="EMBL/GenBank/DDBJ databases">
        <title>Analysis of five complete genome sequences for members of the class Peribacteria in the recently recognized Peregrinibacteria bacterial phylum.</title>
        <authorList>
            <person name="Anantharaman K."/>
            <person name="Brown C.T."/>
            <person name="Burstein D."/>
            <person name="Castelle C.J."/>
            <person name="Probst A.J."/>
            <person name="Thomas B.C."/>
            <person name="Williams K.H."/>
            <person name="Banfield J.F."/>
        </authorList>
    </citation>
    <scope>NUCLEOTIDE SEQUENCE [LARGE SCALE GENOMIC DNA]</scope>
</reference>
<proteinExistence type="predicted"/>
<accession>A0A0S1SVC3</accession>
<evidence type="ECO:0000256" key="1">
    <source>
        <dbReference type="SAM" id="SignalP"/>
    </source>
</evidence>
<dbReference type="KEGG" id="prf:PeribacterA2_0678"/>
<feature type="signal peptide" evidence="1">
    <location>
        <begin position="1"/>
        <end position="22"/>
    </location>
</feature>
<gene>
    <name evidence="2" type="ORF">PeribacterD1_0679</name>
</gene>
<name>A0A0S1SVC3_9BACT</name>
<accession>A0A0S1SS86</accession>
<dbReference type="STRING" id="1735162.PeribacterB2_0679"/>
<dbReference type="EMBL" id="CP013065">
    <property type="protein sequence ID" value="ALM13353.1"/>
    <property type="molecule type" value="Genomic_DNA"/>
</dbReference>
<reference evidence="2 3" key="2">
    <citation type="journal article" date="2016" name="PeerJ">
        <title>Analysis of five complete genome sequences for members of the class Peribacteria in the recently recognized Peregrinibacteria bacterial phylum.</title>
        <authorList>
            <person name="Anantharaman K."/>
            <person name="Brown C.T."/>
            <person name="Burstein D."/>
            <person name="Castelle C.J."/>
            <person name="Probst A.J."/>
            <person name="Thomas B.C."/>
            <person name="Williams K.H."/>
            <person name="Banfield J.F."/>
        </authorList>
    </citation>
    <scope>NUCLEOTIDE SEQUENCE [LARGE SCALE GENOMIC DNA]</scope>
    <source>
        <strain evidence="2">RIFOXYD1_FULL_PER-ii_59_16</strain>
    </source>
</reference>
<protein>
    <recommendedName>
        <fullName evidence="4">DUF5667 domain-containing protein</fullName>
    </recommendedName>
</protein>
<dbReference type="Proteomes" id="UP000069135">
    <property type="component" value="Chromosome"/>
</dbReference>
<evidence type="ECO:0000313" key="2">
    <source>
        <dbReference type="EMBL" id="ALM13353.1"/>
    </source>
</evidence>
<accession>A0A0S1SIB1</accession>
<accession>A0A0S1SK46</accession>
<evidence type="ECO:0008006" key="4">
    <source>
        <dbReference type="Google" id="ProtNLM"/>
    </source>
</evidence>
<feature type="chain" id="PRO_5009797899" description="DUF5667 domain-containing protein" evidence="1">
    <location>
        <begin position="23"/>
        <end position="279"/>
    </location>
</feature>